<dbReference type="Pfam" id="PF01402">
    <property type="entry name" value="RHH_1"/>
    <property type="match status" value="1"/>
</dbReference>
<feature type="domain" description="Ribbon-helix-helix protein CopG" evidence="1">
    <location>
        <begin position="9"/>
        <end position="45"/>
    </location>
</feature>
<sequence>MGRVIVTKTISMPLEVALLVQKLAEKLQMSESAAVREAILEKAEKLGLIEDEIK</sequence>
<proteinExistence type="predicted"/>
<dbReference type="AlphaFoldDB" id="F2KRH7"/>
<dbReference type="HOGENOM" id="CLU_3038848_0_0_2"/>
<dbReference type="EMBL" id="CP002588">
    <property type="protein sequence ID" value="AEA46742.1"/>
    <property type="molecule type" value="Genomic_DNA"/>
</dbReference>
<dbReference type="GeneID" id="10393824"/>
<accession>F2KRH7</accession>
<dbReference type="eggNOG" id="arCOG13263">
    <property type="taxonomic scope" value="Archaea"/>
</dbReference>
<evidence type="ECO:0000259" key="1">
    <source>
        <dbReference type="Pfam" id="PF01402"/>
    </source>
</evidence>
<dbReference type="Proteomes" id="UP000008136">
    <property type="component" value="Chromosome"/>
</dbReference>
<keyword evidence="3" id="KW-1185">Reference proteome</keyword>
<name>F2KRH7_ARCVS</name>
<evidence type="ECO:0000313" key="2">
    <source>
        <dbReference type="EMBL" id="AEA46742.1"/>
    </source>
</evidence>
<dbReference type="GO" id="GO:0006355">
    <property type="term" value="P:regulation of DNA-templated transcription"/>
    <property type="evidence" value="ECO:0007669"/>
    <property type="project" value="InterPro"/>
</dbReference>
<dbReference type="STRING" id="693661.Arcve_0723"/>
<protein>
    <submittedName>
        <fullName evidence="2">CopG-like domain-containing protein DNA-binding protein</fullName>
    </submittedName>
</protein>
<dbReference type="InterPro" id="IPR002145">
    <property type="entry name" value="CopG"/>
</dbReference>
<evidence type="ECO:0000313" key="3">
    <source>
        <dbReference type="Proteomes" id="UP000008136"/>
    </source>
</evidence>
<gene>
    <name evidence="2" type="ordered locus">Arcve_0723</name>
</gene>
<dbReference type="GO" id="GO:0003677">
    <property type="term" value="F:DNA binding"/>
    <property type="evidence" value="ECO:0007669"/>
    <property type="project" value="UniProtKB-KW"/>
</dbReference>
<dbReference type="OrthoDB" id="378653at2157"/>
<keyword evidence="2" id="KW-0238">DNA-binding</keyword>
<reference evidence="2 3" key="1">
    <citation type="submission" date="2011-03" db="EMBL/GenBank/DDBJ databases">
        <title>The complete genome of Archaeoglobus veneficus SNP6.</title>
        <authorList>
            <consortium name="US DOE Joint Genome Institute (JGI-PGF)"/>
            <person name="Lucas S."/>
            <person name="Copeland A."/>
            <person name="Lapidus A."/>
            <person name="Bruce D."/>
            <person name="Goodwin L."/>
            <person name="Pitluck S."/>
            <person name="Kyrpides N."/>
            <person name="Mavromatis K."/>
            <person name="Pagani I."/>
            <person name="Ivanova N."/>
            <person name="Mikhailova N."/>
            <person name="Lu M."/>
            <person name="Detter J.C."/>
            <person name="Tapia R."/>
            <person name="Han C."/>
            <person name="Land M."/>
            <person name="Hauser L."/>
            <person name="Markowitz V."/>
            <person name="Cheng J.-F."/>
            <person name="Hugenholtz P."/>
            <person name="Woyke T."/>
            <person name="Wu D."/>
            <person name="Spring S."/>
            <person name="Brambilla E."/>
            <person name="Klenk H.-P."/>
            <person name="Eisen J.A."/>
        </authorList>
    </citation>
    <scope>NUCLEOTIDE SEQUENCE [LARGE SCALE GENOMIC DNA]</scope>
    <source>
        <strain>SNP6</strain>
    </source>
</reference>
<organism evidence="2 3">
    <name type="scientific">Archaeoglobus veneficus (strain DSM 11195 / SNP6)</name>
    <dbReference type="NCBI Taxonomy" id="693661"/>
    <lineage>
        <taxon>Archaea</taxon>
        <taxon>Methanobacteriati</taxon>
        <taxon>Methanobacteriota</taxon>
        <taxon>Archaeoglobi</taxon>
        <taxon>Archaeoglobales</taxon>
        <taxon>Archaeoglobaceae</taxon>
        <taxon>Archaeoglobus</taxon>
    </lineage>
</organism>
<dbReference type="RefSeq" id="WP_013683414.1">
    <property type="nucleotide sequence ID" value="NC_015320.1"/>
</dbReference>
<dbReference type="KEGG" id="ave:Arcve_0723"/>